<protein>
    <recommendedName>
        <fullName evidence="5">RFX-type winged-helix domain-containing protein</fullName>
    </recommendedName>
</protein>
<feature type="domain" description="RFX-type winged-helix" evidence="5">
    <location>
        <begin position="466"/>
        <end position="547"/>
    </location>
</feature>
<keyword evidence="3" id="KW-0804">Transcription</keyword>
<evidence type="ECO:0000256" key="4">
    <source>
        <dbReference type="ARBA" id="ARBA00023242"/>
    </source>
</evidence>
<dbReference type="EMBL" id="CP119878">
    <property type="protein sequence ID" value="WFD35057.1"/>
    <property type="molecule type" value="Genomic_DNA"/>
</dbReference>
<dbReference type="PANTHER" id="PTHR22970">
    <property type="entry name" value="AT-RICH INTERACTIVE DOMAIN-CONTAINING PROTEIN 2"/>
    <property type="match status" value="1"/>
</dbReference>
<keyword evidence="4" id="KW-0539">Nucleus</keyword>
<dbReference type="SUPFAM" id="SSF48371">
    <property type="entry name" value="ARM repeat"/>
    <property type="match status" value="1"/>
</dbReference>
<dbReference type="GO" id="GO:0016586">
    <property type="term" value="C:RSC-type complex"/>
    <property type="evidence" value="ECO:0007669"/>
    <property type="project" value="TreeGrafter"/>
</dbReference>
<keyword evidence="2" id="KW-0805">Transcription regulation</keyword>
<dbReference type="GO" id="GO:0006325">
    <property type="term" value="P:chromatin organization"/>
    <property type="evidence" value="ECO:0007669"/>
    <property type="project" value="UniProtKB-KW"/>
</dbReference>
<dbReference type="InterPro" id="IPR052406">
    <property type="entry name" value="Chromatin_Remodeling_Comp"/>
</dbReference>
<proteinExistence type="predicted"/>
<evidence type="ECO:0000256" key="3">
    <source>
        <dbReference type="ARBA" id="ARBA00023163"/>
    </source>
</evidence>
<dbReference type="InterPro" id="IPR016024">
    <property type="entry name" value="ARM-type_fold"/>
</dbReference>
<evidence type="ECO:0000313" key="7">
    <source>
        <dbReference type="Proteomes" id="UP001219933"/>
    </source>
</evidence>
<evidence type="ECO:0000259" key="5">
    <source>
        <dbReference type="PROSITE" id="PS51526"/>
    </source>
</evidence>
<evidence type="ECO:0000256" key="2">
    <source>
        <dbReference type="ARBA" id="ARBA00023015"/>
    </source>
</evidence>
<accession>A0AAF0EUV8</accession>
<dbReference type="PANTHER" id="PTHR22970:SF14">
    <property type="entry name" value="AT-RICH INTERACTIVE DOMAIN-CONTAINING PROTEIN 2"/>
    <property type="match status" value="1"/>
</dbReference>
<keyword evidence="1" id="KW-0156">Chromatin regulator</keyword>
<keyword evidence="7" id="KW-1185">Reference proteome</keyword>
<reference evidence="6" key="1">
    <citation type="submission" date="2023-03" db="EMBL/GenBank/DDBJ databases">
        <title>Mating type loci evolution in Malassezia.</title>
        <authorList>
            <person name="Coelho M.A."/>
        </authorList>
    </citation>
    <scope>NUCLEOTIDE SEQUENCE</scope>
    <source>
        <strain evidence="6">CBS 11721</strain>
    </source>
</reference>
<dbReference type="AlphaFoldDB" id="A0AAF0EUV8"/>
<dbReference type="GO" id="GO:0006355">
    <property type="term" value="P:regulation of DNA-templated transcription"/>
    <property type="evidence" value="ECO:0007669"/>
    <property type="project" value="InterPro"/>
</dbReference>
<dbReference type="PROSITE" id="PS51526">
    <property type="entry name" value="RFX_DBD"/>
    <property type="match status" value="1"/>
</dbReference>
<dbReference type="GO" id="GO:0003677">
    <property type="term" value="F:DNA binding"/>
    <property type="evidence" value="ECO:0007669"/>
    <property type="project" value="InterPro"/>
</dbReference>
<dbReference type="Proteomes" id="UP001219933">
    <property type="component" value="Chromosome 2"/>
</dbReference>
<evidence type="ECO:0000256" key="1">
    <source>
        <dbReference type="ARBA" id="ARBA00022853"/>
    </source>
</evidence>
<evidence type="ECO:0000313" key="6">
    <source>
        <dbReference type="EMBL" id="WFD35057.1"/>
    </source>
</evidence>
<dbReference type="InterPro" id="IPR003150">
    <property type="entry name" value="DNA-bd_RFX"/>
</dbReference>
<name>A0AAF0EUV8_9BASI</name>
<sequence length="769" mass="84054">MATLPAAGALHAGAAGAVPRVGVSVTPAASAPQPAPAEAEPVLLEPGWRNRLYLALRSGIPSEVDWALERLAYFSVHFENRLLLSDYPGLGAALVDYLRRLCDALEDKPRAEWDASFEYSFDADQELVTPGGYLLDQGSVDSVIARHTAERALGVTKRRKVAPSGFDTQYHADAVLLRRALECALILRNLCLNPRNVQPTTQISGLLPVVYGLLRAALSGNQDLGDLAVHMFEILESLAQRIQVGEWSRTFYTNGTSDAQQKLEDKVFELVYNTLQTTDDRALLLSSLRCMSSFALNDANHAAFIETDAFLQPNKLGLTARCLALLPLTQDPDLIDAAVDLLYQVVSTGDNALLLGTMTVDDVSGEHYSSSLKGQGSEAFVNAVVGYLVRNLNAGKTVWERDTPLSTNLNAWWNSFVPSAARARKRAERERRERLDRVAPHARAAARRLRPHESANIRALPEPQRGIEWMKLLYESSPNSEVTQMEFWITYRDEFTADEGKGGAPLQPAATLIRNVSQVFPGAAAMVIPAVGGAQPRFIIRGIANRARDDPRLVCEWEACPDRLVPTREALRAHVDTHIGLADRDCRWAHCTFSAASRGELHRHAVTHIPTASVPHGAPSPGTQDNPGTLTFEVERTPSLPGDTRVPPSPYGTAFMSLLILRFITRTAAETLDYAGVGCPGYTYGGRIASSKSSRDRDQLFGCPFASLLEESPQESNAPADERGVEAARHIMNAVARAEDVLVQTALCNDILCQFVNDTLVAIRPVDME</sequence>
<gene>
    <name evidence="6" type="ORF">MCUN1_001905</name>
</gene>
<organism evidence="6 7">
    <name type="scientific">Malassezia cuniculi</name>
    <dbReference type="NCBI Taxonomy" id="948313"/>
    <lineage>
        <taxon>Eukaryota</taxon>
        <taxon>Fungi</taxon>
        <taxon>Dikarya</taxon>
        <taxon>Basidiomycota</taxon>
        <taxon>Ustilaginomycotina</taxon>
        <taxon>Malasseziomycetes</taxon>
        <taxon>Malasseziales</taxon>
        <taxon>Malasseziaceae</taxon>
        <taxon>Malassezia</taxon>
    </lineage>
</organism>